<name>A0A1X0XPF7_9BACT</name>
<dbReference type="InterPro" id="IPR010921">
    <property type="entry name" value="Trp_repressor/repl_initiator"/>
</dbReference>
<evidence type="ECO:0000259" key="1">
    <source>
        <dbReference type="SMART" id="SM00760"/>
    </source>
</evidence>
<dbReference type="InterPro" id="IPR013159">
    <property type="entry name" value="DnaA_C"/>
</dbReference>
<sequence length="330" mass="37716">MPRQPRIDIPDLLQHVIVRGIERSTIFRDDEDRRNFVDRLQSLLAETETECLAWALIPNHFHLLLCPRRTTLSHFMRRLLTGYAVSFNRRHGRSGHLFQNRYKSFVCEEETYLLELIRYIHLNPLRANLVKELDELDRFPWCGHAELLGHGRTIGLPGDRVLPLFSKRKKTAQKNYRQFIEDGVDQGKRPELVGGGLRRSLALQTASEDLQDFDERVLGSGDFVAALRKQGLLDQAPSLLLDLDTLQTEIEAYCKLPTAGLRRRARGGPVSKARALFCYCAVRQFNYSGAAVGKILKMGSSSVSRAAQRGELLIQADKEARGWLERLLRQ</sequence>
<dbReference type="GO" id="GO:0006313">
    <property type="term" value="P:DNA transposition"/>
    <property type="evidence" value="ECO:0007669"/>
    <property type="project" value="InterPro"/>
</dbReference>
<proteinExistence type="predicted"/>
<keyword evidence="4" id="KW-1185">Reference proteome</keyword>
<feature type="domain" description="Chromosomal replication initiator DnaA C-terminal" evidence="1">
    <location>
        <begin position="242"/>
        <end position="310"/>
    </location>
</feature>
<evidence type="ECO:0000259" key="2">
    <source>
        <dbReference type="SMART" id="SM01321"/>
    </source>
</evidence>
<dbReference type="AlphaFoldDB" id="A0A1X0XPF7"/>
<evidence type="ECO:0000313" key="4">
    <source>
        <dbReference type="Proteomes" id="UP000193136"/>
    </source>
</evidence>
<dbReference type="GO" id="GO:0043565">
    <property type="term" value="F:sequence-specific DNA binding"/>
    <property type="evidence" value="ECO:0007669"/>
    <property type="project" value="InterPro"/>
</dbReference>
<dbReference type="Gene3D" id="3.30.70.1290">
    <property type="entry name" value="Transposase IS200-like"/>
    <property type="match status" value="1"/>
</dbReference>
<dbReference type="OrthoDB" id="9800147at2"/>
<dbReference type="STRING" id="1969733.B5V00_15715"/>
<gene>
    <name evidence="3" type="ORF">B5V00_15715</name>
</gene>
<dbReference type="GO" id="GO:0006270">
    <property type="term" value="P:DNA replication initiation"/>
    <property type="evidence" value="ECO:0007669"/>
    <property type="project" value="InterPro"/>
</dbReference>
<comment type="caution">
    <text evidence="3">The sequence shown here is derived from an EMBL/GenBank/DDBJ whole genome shotgun (WGS) entry which is preliminary data.</text>
</comment>
<accession>A0A1X0XPF7</accession>
<dbReference type="InterPro" id="IPR002686">
    <property type="entry name" value="Transposase_17"/>
</dbReference>
<evidence type="ECO:0000313" key="3">
    <source>
        <dbReference type="EMBL" id="ORJ54766.1"/>
    </source>
</evidence>
<dbReference type="Proteomes" id="UP000193136">
    <property type="component" value="Unassembled WGS sequence"/>
</dbReference>
<dbReference type="SUPFAM" id="SSF143422">
    <property type="entry name" value="Transposase IS200-like"/>
    <property type="match status" value="1"/>
</dbReference>
<dbReference type="SUPFAM" id="SSF48295">
    <property type="entry name" value="TrpR-like"/>
    <property type="match status" value="1"/>
</dbReference>
<dbReference type="EMBL" id="NAAD01000031">
    <property type="protein sequence ID" value="ORJ54766.1"/>
    <property type="molecule type" value="Genomic_DNA"/>
</dbReference>
<protein>
    <recommendedName>
        <fullName evidence="5">REP element-mobilizing transposase RayT</fullName>
    </recommendedName>
</protein>
<dbReference type="Pfam" id="PF01797">
    <property type="entry name" value="Y1_Tnp"/>
    <property type="match status" value="1"/>
</dbReference>
<dbReference type="Gene3D" id="1.10.1750.10">
    <property type="match status" value="1"/>
</dbReference>
<dbReference type="PANTHER" id="PTHR34322:SF2">
    <property type="entry name" value="TRANSPOSASE IS200-LIKE DOMAIN-CONTAINING PROTEIN"/>
    <property type="match status" value="1"/>
</dbReference>
<evidence type="ECO:0008006" key="5">
    <source>
        <dbReference type="Google" id="ProtNLM"/>
    </source>
</evidence>
<dbReference type="PANTHER" id="PTHR34322">
    <property type="entry name" value="TRANSPOSASE, Y1_TNP DOMAIN-CONTAINING"/>
    <property type="match status" value="1"/>
</dbReference>
<feature type="domain" description="Transposase IS200-like" evidence="2">
    <location>
        <begin position="9"/>
        <end position="123"/>
    </location>
</feature>
<dbReference type="SMART" id="SM01321">
    <property type="entry name" value="Y1_Tnp"/>
    <property type="match status" value="1"/>
</dbReference>
<dbReference type="RefSeq" id="WP_085011757.1">
    <property type="nucleotide sequence ID" value="NZ_NAAD01000031.1"/>
</dbReference>
<dbReference type="GO" id="GO:0006275">
    <property type="term" value="P:regulation of DNA replication"/>
    <property type="evidence" value="ECO:0007669"/>
    <property type="project" value="InterPro"/>
</dbReference>
<reference evidence="3 4" key="1">
    <citation type="submission" date="2017-03" db="EMBL/GenBank/DDBJ databases">
        <title>Genome sequence of Geothermobacter sp. EPR-M, Deep-Sea Iron Reducer.</title>
        <authorList>
            <person name="Tully B."/>
            <person name="Savalia P."/>
            <person name="Abuyen K."/>
            <person name="Baughan C."/>
            <person name="Romero E."/>
            <person name="Ronkowski C."/>
            <person name="Torres B."/>
            <person name="Tremblay J."/>
            <person name="Trujillo A."/>
            <person name="Tyler M."/>
            <person name="Perez-Rodriguez I."/>
            <person name="Amend J."/>
        </authorList>
    </citation>
    <scope>NUCLEOTIDE SEQUENCE [LARGE SCALE GENOMIC DNA]</scope>
    <source>
        <strain evidence="3 4">EPR-M</strain>
    </source>
</reference>
<dbReference type="GO" id="GO:0005524">
    <property type="term" value="F:ATP binding"/>
    <property type="evidence" value="ECO:0007669"/>
    <property type="project" value="InterPro"/>
</dbReference>
<organism evidence="3 4">
    <name type="scientific">Geothermobacter hydrogeniphilus</name>
    <dbReference type="NCBI Taxonomy" id="1969733"/>
    <lineage>
        <taxon>Bacteria</taxon>
        <taxon>Pseudomonadati</taxon>
        <taxon>Thermodesulfobacteriota</taxon>
        <taxon>Desulfuromonadia</taxon>
        <taxon>Desulfuromonadales</taxon>
        <taxon>Geothermobacteraceae</taxon>
        <taxon>Geothermobacter</taxon>
    </lineage>
</organism>
<dbReference type="SMART" id="SM00760">
    <property type="entry name" value="Bac_DnaA_C"/>
    <property type="match status" value="1"/>
</dbReference>
<dbReference type="GO" id="GO:0004803">
    <property type="term" value="F:transposase activity"/>
    <property type="evidence" value="ECO:0007669"/>
    <property type="project" value="InterPro"/>
</dbReference>
<dbReference type="InterPro" id="IPR036515">
    <property type="entry name" value="Transposase_17_sf"/>
</dbReference>